<keyword evidence="3" id="KW-1185">Reference proteome</keyword>
<dbReference type="RefSeq" id="WP_188448285.1">
    <property type="nucleotide sequence ID" value="NZ_BMDW01000017.1"/>
</dbReference>
<feature type="transmembrane region" description="Helical" evidence="1">
    <location>
        <begin position="18"/>
        <end position="42"/>
    </location>
</feature>
<proteinExistence type="predicted"/>
<feature type="transmembrane region" description="Helical" evidence="1">
    <location>
        <begin position="124"/>
        <end position="157"/>
    </location>
</feature>
<name>A0ABQ1H0Z9_9SPHN</name>
<feature type="transmembrane region" description="Helical" evidence="1">
    <location>
        <begin position="54"/>
        <end position="78"/>
    </location>
</feature>
<dbReference type="EMBL" id="BMDW01000017">
    <property type="protein sequence ID" value="GGA54916.1"/>
    <property type="molecule type" value="Genomic_DNA"/>
</dbReference>
<reference evidence="3" key="1">
    <citation type="journal article" date="2019" name="Int. J. Syst. Evol. Microbiol.">
        <title>The Global Catalogue of Microorganisms (GCM) 10K type strain sequencing project: providing services to taxonomists for standard genome sequencing and annotation.</title>
        <authorList>
            <consortium name="The Broad Institute Genomics Platform"/>
            <consortium name="The Broad Institute Genome Sequencing Center for Infectious Disease"/>
            <person name="Wu L."/>
            <person name="Ma J."/>
        </authorList>
    </citation>
    <scope>NUCLEOTIDE SEQUENCE [LARGE SCALE GENOMIC DNA]</scope>
    <source>
        <strain evidence="3">CGMCC 1.10106</strain>
    </source>
</reference>
<evidence type="ECO:0008006" key="4">
    <source>
        <dbReference type="Google" id="ProtNLM"/>
    </source>
</evidence>
<accession>A0ABQ1H0Z9</accession>
<feature type="transmembrane region" description="Helical" evidence="1">
    <location>
        <begin position="85"/>
        <end position="104"/>
    </location>
</feature>
<evidence type="ECO:0000313" key="2">
    <source>
        <dbReference type="EMBL" id="GGA54916.1"/>
    </source>
</evidence>
<feature type="transmembrane region" description="Helical" evidence="1">
    <location>
        <begin position="236"/>
        <end position="253"/>
    </location>
</feature>
<evidence type="ECO:0000313" key="3">
    <source>
        <dbReference type="Proteomes" id="UP000618591"/>
    </source>
</evidence>
<keyword evidence="1" id="KW-0472">Membrane</keyword>
<evidence type="ECO:0000256" key="1">
    <source>
        <dbReference type="SAM" id="Phobius"/>
    </source>
</evidence>
<gene>
    <name evidence="2" type="ORF">GCM10011395_26660</name>
</gene>
<feature type="transmembrane region" description="Helical" evidence="1">
    <location>
        <begin position="164"/>
        <end position="183"/>
    </location>
</feature>
<protein>
    <recommendedName>
        <fullName evidence="4">DUF2029 domain-containing protein</fullName>
    </recommendedName>
</protein>
<dbReference type="Proteomes" id="UP000618591">
    <property type="component" value="Unassembled WGS sequence"/>
</dbReference>
<keyword evidence="1" id="KW-1133">Transmembrane helix</keyword>
<sequence length="267" mass="27358">MTFGFPASRATRHAALPLLLVPFGLVLGGAWVWPIACLMAVLAATEDDTRALLIWYGVALGCDPQALLLAPFVLALAIQRRTSPMLLACAALVAAAILLARAFGGDAPAFPFPLDLPLSRGAPNLWVLAQALPGIGALPLTGLALAATVGAGAAYAAWFSVRKLYRHTVPDAALLCALVMAAVLPGADIAVLAVVDLLALMLAMGTRRDPARWRVAGLALGGSTIALFATPDAAPLAAAVLVVATLLQARAVLKPAANDNPLMARTA</sequence>
<organism evidence="2 3">
    <name type="scientific">Sphingomonas psychrolutea</name>
    <dbReference type="NCBI Taxonomy" id="1259676"/>
    <lineage>
        <taxon>Bacteria</taxon>
        <taxon>Pseudomonadati</taxon>
        <taxon>Pseudomonadota</taxon>
        <taxon>Alphaproteobacteria</taxon>
        <taxon>Sphingomonadales</taxon>
        <taxon>Sphingomonadaceae</taxon>
        <taxon>Sphingomonas</taxon>
    </lineage>
</organism>
<keyword evidence="1" id="KW-0812">Transmembrane</keyword>
<comment type="caution">
    <text evidence="2">The sequence shown here is derived from an EMBL/GenBank/DDBJ whole genome shotgun (WGS) entry which is preliminary data.</text>
</comment>